<dbReference type="Pfam" id="PF00046">
    <property type="entry name" value="Homeodomain"/>
    <property type="match status" value="1"/>
</dbReference>
<comment type="subcellular location">
    <subcellularLocation>
        <location evidence="1 7 8">Nucleus</location>
    </subcellularLocation>
</comment>
<accession>T1KTA0</accession>
<evidence type="ECO:0000256" key="6">
    <source>
        <dbReference type="ARBA" id="ARBA00023242"/>
    </source>
</evidence>
<dbReference type="InterPro" id="IPR017970">
    <property type="entry name" value="Homeobox_CS"/>
</dbReference>
<protein>
    <recommendedName>
        <fullName evidence="10">Homeobox domain-containing protein</fullName>
    </recommendedName>
</protein>
<evidence type="ECO:0000256" key="8">
    <source>
        <dbReference type="RuleBase" id="RU000682"/>
    </source>
</evidence>
<feature type="transmembrane region" description="Helical" evidence="9">
    <location>
        <begin position="77"/>
        <end position="95"/>
    </location>
</feature>
<keyword evidence="9" id="KW-0812">Transmembrane</keyword>
<evidence type="ECO:0000256" key="1">
    <source>
        <dbReference type="ARBA" id="ARBA00004123"/>
    </source>
</evidence>
<dbReference type="InterPro" id="IPR050296">
    <property type="entry name" value="Antp_homeobox"/>
</dbReference>
<dbReference type="PANTHER" id="PTHR45659:SF4">
    <property type="entry name" value="HOMEOBOX PROTEIN ABDOMINAL-A"/>
    <property type="match status" value="1"/>
</dbReference>
<dbReference type="PRINTS" id="PR00024">
    <property type="entry name" value="HOMEOBOX"/>
</dbReference>
<dbReference type="SUPFAM" id="SSF46689">
    <property type="entry name" value="Homeodomain-like"/>
    <property type="match status" value="1"/>
</dbReference>
<keyword evidence="12" id="KW-1185">Reference proteome</keyword>
<dbReference type="InterPro" id="IPR001356">
    <property type="entry name" value="HD"/>
</dbReference>
<organism evidence="11 12">
    <name type="scientific">Tetranychus urticae</name>
    <name type="common">Two-spotted spider mite</name>
    <dbReference type="NCBI Taxonomy" id="32264"/>
    <lineage>
        <taxon>Eukaryota</taxon>
        <taxon>Metazoa</taxon>
        <taxon>Ecdysozoa</taxon>
        <taxon>Arthropoda</taxon>
        <taxon>Chelicerata</taxon>
        <taxon>Arachnida</taxon>
        <taxon>Acari</taxon>
        <taxon>Acariformes</taxon>
        <taxon>Trombidiformes</taxon>
        <taxon>Prostigmata</taxon>
        <taxon>Eleutherengona</taxon>
        <taxon>Raphignathae</taxon>
        <taxon>Tetranychoidea</taxon>
        <taxon>Tetranychidae</taxon>
        <taxon>Tetranychus</taxon>
    </lineage>
</organism>
<keyword evidence="9" id="KW-1133">Transmembrane helix</keyword>
<keyword evidence="3" id="KW-0217">Developmental protein</keyword>
<dbReference type="GO" id="GO:0000981">
    <property type="term" value="F:DNA-binding transcription factor activity, RNA polymerase II-specific"/>
    <property type="evidence" value="ECO:0007669"/>
    <property type="project" value="InterPro"/>
</dbReference>
<evidence type="ECO:0000313" key="11">
    <source>
        <dbReference type="EnsemblMetazoa" id="tetur20g02440.1"/>
    </source>
</evidence>
<evidence type="ECO:0000256" key="3">
    <source>
        <dbReference type="ARBA" id="ARBA00022473"/>
    </source>
</evidence>
<reference evidence="11" key="2">
    <citation type="submission" date="2015-06" db="UniProtKB">
        <authorList>
            <consortium name="EnsemblMetazoa"/>
        </authorList>
    </citation>
    <scope>IDENTIFICATION</scope>
</reference>
<dbReference type="EnsemblMetazoa" id="tetur20g02440.1">
    <property type="protein sequence ID" value="tetur20g02440.1"/>
    <property type="gene ID" value="tetur20g02440"/>
</dbReference>
<keyword evidence="5 7" id="KW-0371">Homeobox</keyword>
<dbReference type="InterPro" id="IPR020479">
    <property type="entry name" value="HD_metazoa"/>
</dbReference>
<proteinExistence type="inferred from homology"/>
<dbReference type="PROSITE" id="PS50071">
    <property type="entry name" value="HOMEOBOX_2"/>
    <property type="match status" value="1"/>
</dbReference>
<dbReference type="GO" id="GO:0009952">
    <property type="term" value="P:anterior/posterior pattern specification"/>
    <property type="evidence" value="ECO:0007669"/>
    <property type="project" value="TreeGrafter"/>
</dbReference>
<feature type="domain" description="Homeobox" evidence="10">
    <location>
        <begin position="166"/>
        <end position="226"/>
    </location>
</feature>
<feature type="transmembrane region" description="Helical" evidence="9">
    <location>
        <begin position="46"/>
        <end position="65"/>
    </location>
</feature>
<dbReference type="eggNOG" id="KOG0489">
    <property type="taxonomic scope" value="Eukaryota"/>
</dbReference>
<reference evidence="12" key="1">
    <citation type="submission" date="2011-08" db="EMBL/GenBank/DDBJ databases">
        <authorList>
            <person name="Rombauts S."/>
        </authorList>
    </citation>
    <scope>NUCLEOTIDE SEQUENCE</scope>
    <source>
        <strain evidence="12">London</strain>
    </source>
</reference>
<comment type="similarity">
    <text evidence="2">Belongs to the Antp homeobox family.</text>
</comment>
<dbReference type="STRING" id="32264.T1KTA0"/>
<dbReference type="EMBL" id="CAEY01000519">
    <property type="status" value="NOT_ANNOTATED_CDS"/>
    <property type="molecule type" value="Genomic_DNA"/>
</dbReference>
<sequence length="271" mass="31716">MLHALSTFFLCSHGLSQLYVQQKERTVSTTIKFFPLFQIRNLDELFSSSILYSLLYIIISFTHFYHSSISSYNLHSLLTQFNLYLSLEGSFYLFLDLFSTFLFLHPFSFFIFFLLLLLDSHFLVSPNLLFLSPFSVFINNKTESRSINDNIGSYTASFLLKHLGISKRKRGRQTYTRYQTLELEKEFHYNRYLTRRRRIEIANILCLTERQIKIWFQNRRMKWKKENNKKDMNSGVTLMVGNDGNGSSGANGNNSSSLSATNHISTNIVYL</sequence>
<evidence type="ECO:0000256" key="9">
    <source>
        <dbReference type="SAM" id="Phobius"/>
    </source>
</evidence>
<evidence type="ECO:0000256" key="5">
    <source>
        <dbReference type="ARBA" id="ARBA00023155"/>
    </source>
</evidence>
<keyword evidence="6 7" id="KW-0539">Nucleus</keyword>
<dbReference type="FunFam" id="1.10.10.60:FF:000017">
    <property type="entry name" value="Homeobox protein antennapedia"/>
    <property type="match status" value="1"/>
</dbReference>
<dbReference type="AlphaFoldDB" id="T1KTA0"/>
<dbReference type="Proteomes" id="UP000015104">
    <property type="component" value="Unassembled WGS sequence"/>
</dbReference>
<dbReference type="PANTHER" id="PTHR45659">
    <property type="entry name" value="HOMEOBOX PROTEIN HOX"/>
    <property type="match status" value="1"/>
</dbReference>
<dbReference type="GO" id="GO:0005634">
    <property type="term" value="C:nucleus"/>
    <property type="evidence" value="ECO:0007669"/>
    <property type="project" value="UniProtKB-SubCell"/>
</dbReference>
<feature type="DNA-binding region" description="Homeobox" evidence="7">
    <location>
        <begin position="168"/>
        <end position="227"/>
    </location>
</feature>
<dbReference type="PROSITE" id="PS00027">
    <property type="entry name" value="HOMEOBOX_1"/>
    <property type="match status" value="1"/>
</dbReference>
<dbReference type="Gene3D" id="1.10.10.60">
    <property type="entry name" value="Homeodomain-like"/>
    <property type="match status" value="1"/>
</dbReference>
<name>T1KTA0_TETUR</name>
<dbReference type="SMART" id="SM00389">
    <property type="entry name" value="HOX"/>
    <property type="match status" value="1"/>
</dbReference>
<evidence type="ECO:0000259" key="10">
    <source>
        <dbReference type="PROSITE" id="PS50071"/>
    </source>
</evidence>
<evidence type="ECO:0000256" key="7">
    <source>
        <dbReference type="PROSITE-ProRule" id="PRU00108"/>
    </source>
</evidence>
<keyword evidence="9" id="KW-0472">Membrane</keyword>
<dbReference type="HOGENOM" id="CLU_1534522_0_0_1"/>
<keyword evidence="4 7" id="KW-0238">DNA-binding</keyword>
<dbReference type="InterPro" id="IPR009057">
    <property type="entry name" value="Homeodomain-like_sf"/>
</dbReference>
<evidence type="ECO:0000313" key="12">
    <source>
        <dbReference type="Proteomes" id="UP000015104"/>
    </source>
</evidence>
<evidence type="ECO:0000256" key="4">
    <source>
        <dbReference type="ARBA" id="ARBA00023125"/>
    </source>
</evidence>
<dbReference type="CDD" id="cd00086">
    <property type="entry name" value="homeodomain"/>
    <property type="match status" value="1"/>
</dbReference>
<evidence type="ECO:0000256" key="2">
    <source>
        <dbReference type="ARBA" id="ARBA00009107"/>
    </source>
</evidence>
<dbReference type="GO" id="GO:0000978">
    <property type="term" value="F:RNA polymerase II cis-regulatory region sequence-specific DNA binding"/>
    <property type="evidence" value="ECO:0007669"/>
    <property type="project" value="TreeGrafter"/>
</dbReference>